<dbReference type="Proteomes" id="UP000488521">
    <property type="component" value="Unassembled WGS sequence"/>
</dbReference>
<dbReference type="EMBL" id="WCRS01000028">
    <property type="protein sequence ID" value="KAB4468913.1"/>
    <property type="molecule type" value="Genomic_DNA"/>
</dbReference>
<name>A0A6I0SAJ8_BACT4</name>
<evidence type="ECO:0000313" key="1">
    <source>
        <dbReference type="EMBL" id="KAB4468913.1"/>
    </source>
</evidence>
<reference evidence="1 2" key="1">
    <citation type="journal article" date="2019" name="Nat. Med.">
        <title>A library of human gut bacterial isolates paired with longitudinal multiomics data enables mechanistic microbiome research.</title>
        <authorList>
            <person name="Poyet M."/>
            <person name="Groussin M."/>
            <person name="Gibbons S.M."/>
            <person name="Avila-Pacheco J."/>
            <person name="Jiang X."/>
            <person name="Kearney S.M."/>
            <person name="Perrotta A.R."/>
            <person name="Berdy B."/>
            <person name="Zhao S."/>
            <person name="Lieberman T.D."/>
            <person name="Swanson P.K."/>
            <person name="Smith M."/>
            <person name="Roesemann S."/>
            <person name="Alexander J.E."/>
            <person name="Rich S.A."/>
            <person name="Livny J."/>
            <person name="Vlamakis H."/>
            <person name="Clish C."/>
            <person name="Bullock K."/>
            <person name="Deik A."/>
            <person name="Scott J."/>
            <person name="Pierce K.A."/>
            <person name="Xavier R.J."/>
            <person name="Alm E.J."/>
        </authorList>
    </citation>
    <scope>NUCLEOTIDE SEQUENCE [LARGE SCALE GENOMIC DNA]</scope>
    <source>
        <strain evidence="1 2">BIOML-A156</strain>
    </source>
</reference>
<dbReference type="AlphaFoldDB" id="A0A6I0SAJ8"/>
<comment type="caution">
    <text evidence="1">The sequence shown here is derived from an EMBL/GenBank/DDBJ whole genome shotgun (WGS) entry which is preliminary data.</text>
</comment>
<protein>
    <submittedName>
        <fullName evidence="1">Transposase</fullName>
    </submittedName>
</protein>
<organism evidence="1 2">
    <name type="scientific">Bacteroides thetaiotaomicron</name>
    <dbReference type="NCBI Taxonomy" id="818"/>
    <lineage>
        <taxon>Bacteria</taxon>
        <taxon>Pseudomonadati</taxon>
        <taxon>Bacteroidota</taxon>
        <taxon>Bacteroidia</taxon>
        <taxon>Bacteroidales</taxon>
        <taxon>Bacteroidaceae</taxon>
        <taxon>Bacteroides</taxon>
    </lineage>
</organism>
<gene>
    <name evidence="1" type="ORF">GAN59_23110</name>
</gene>
<sequence>MCSVLNKLTLQKSKIKMKYSKKQYNY</sequence>
<evidence type="ECO:0000313" key="2">
    <source>
        <dbReference type="Proteomes" id="UP000488521"/>
    </source>
</evidence>
<accession>A0A6I0SAJ8</accession>
<proteinExistence type="predicted"/>
<feature type="non-terminal residue" evidence="1">
    <location>
        <position position="26"/>
    </location>
</feature>